<dbReference type="GO" id="GO:0000155">
    <property type="term" value="F:phosphorelay sensor kinase activity"/>
    <property type="evidence" value="ECO:0007669"/>
    <property type="project" value="InterPro"/>
</dbReference>
<keyword evidence="11" id="KW-1133">Transmembrane helix</keyword>
<evidence type="ECO:0000259" key="19">
    <source>
        <dbReference type="PROSITE" id="PS50109"/>
    </source>
</evidence>
<feature type="modified residue" description="Phosphohistidine" evidence="16">
    <location>
        <position position="778"/>
    </location>
</feature>
<dbReference type="InterPro" id="IPR000014">
    <property type="entry name" value="PAS"/>
</dbReference>
<evidence type="ECO:0000256" key="14">
    <source>
        <dbReference type="ARBA" id="ARBA00064003"/>
    </source>
</evidence>
<evidence type="ECO:0000256" key="18">
    <source>
        <dbReference type="SAM" id="MobiDB-lite"/>
    </source>
</evidence>
<comment type="subcellular location">
    <subcellularLocation>
        <location evidence="2">Cell membrane</location>
        <topology evidence="2">Multi-pass membrane protein</topology>
    </subcellularLocation>
</comment>
<evidence type="ECO:0000256" key="9">
    <source>
        <dbReference type="ARBA" id="ARBA00022777"/>
    </source>
</evidence>
<keyword evidence="24" id="KW-1185">Reference proteome</keyword>
<sequence length="918" mass="97963">MFSDVSVRGGAPLSFAGRPSLSRETAPVPHDRSDGACKDAAPDVEVGYPTKRRILELLDLNAKIVARAPVGIIVYAATGECVLANPGSAAIVGGTVEDVMRHPYTELRFWRETGLLQSARDALATGTTRNESVHVVTAEGQDLWLDCDLVPFSSEGNARLLYIMVDVTARRLAEIELVEAKHEAELASQVKSEFLANMSHEIRTPMTAIMGFTSLLEEAPLESRERDYVAKIKTSAASLLGILNDVLDFSKIEAGRLELEQTAFSLQDVMRSIAVIVGANAALKNLEVVYDMAPDVPDGLTGDPLRLQQILLNLAGNAVKFTTTGEVVLAVRKVASAAPGQITLEFLIRDTGIGIDPQARDRLFHAFSQADASTTRKFGGTGLGLAICSKLVALMGGTITVASVLGRGSEFRFTASFGEAPDAVKPRRAFAGLEGLNVLVIDDNDTARQILVRTCEGFGWRVSTAASGKAGLEALRHAATQPAPLDVLLLDWRMPEMDGLDMLRQAKADPAIPLPLVILMVTISDTGEVRRQAGGIRIDRVLAKPATPSTVFDAVAQLRAGGNALPQLPKPPGMCGRLRGIRLLLVEDNAINQQVALAILERANAEVVAVSNGEAAVNRLRETPTAFDAVLMDVQMPGMSGYEATRLIRCVPGLSALPIIAMTANVMTSDRENSRRAGMNDHLTKPINVEEMFAVLHHWVGGAQDTDLDDEPVDPPLIGLPDALPGLDVRHGVARAVGQPELYRRLLQDVASTHGRDAERIGALLAAGDLKGGLDHVHALKGLAGNLGVNRVSDAAAALESAIRLEDSSQYDGRVGDLSARLREAVESIRLFERMAAKTPPPVSATGDRDAASAVIRSLTEELTCNDTNALLTLERLTPLMGSRAPSLEPLEAAIQALDFEQALVELGRLEPGQGASP</sequence>
<dbReference type="InterPro" id="IPR004358">
    <property type="entry name" value="Sig_transdc_His_kin-like_C"/>
</dbReference>
<dbReference type="PROSITE" id="PS50110">
    <property type="entry name" value="RESPONSE_REGULATORY"/>
    <property type="match status" value="2"/>
</dbReference>
<dbReference type="Pfam" id="PF08448">
    <property type="entry name" value="PAS_4"/>
    <property type="match status" value="1"/>
</dbReference>
<evidence type="ECO:0000256" key="6">
    <source>
        <dbReference type="ARBA" id="ARBA00022679"/>
    </source>
</evidence>
<keyword evidence="5 17" id="KW-0597">Phosphoprotein</keyword>
<dbReference type="CDD" id="cd00130">
    <property type="entry name" value="PAS"/>
    <property type="match status" value="1"/>
</dbReference>
<dbReference type="InterPro" id="IPR003661">
    <property type="entry name" value="HisK_dim/P_dom"/>
</dbReference>
<gene>
    <name evidence="23" type="ORF">D3877_07190</name>
</gene>
<keyword evidence="8" id="KW-0547">Nucleotide-binding</keyword>
<proteinExistence type="predicted"/>
<keyword evidence="6" id="KW-0808">Transferase</keyword>
<feature type="domain" description="Histidine kinase" evidence="19">
    <location>
        <begin position="197"/>
        <end position="419"/>
    </location>
</feature>
<dbReference type="Gene3D" id="1.20.120.160">
    <property type="entry name" value="HPT domain"/>
    <property type="match status" value="1"/>
</dbReference>
<feature type="compositionally biased region" description="Basic and acidic residues" evidence="18">
    <location>
        <begin position="29"/>
        <end position="41"/>
    </location>
</feature>
<name>A0A418W2Y4_9PROT</name>
<dbReference type="InterPro" id="IPR036097">
    <property type="entry name" value="HisK_dim/P_sf"/>
</dbReference>
<dbReference type="CDD" id="cd00082">
    <property type="entry name" value="HisKA"/>
    <property type="match status" value="1"/>
</dbReference>
<reference evidence="23 24" key="1">
    <citation type="submission" date="2018-09" db="EMBL/GenBank/DDBJ databases">
        <authorList>
            <person name="Zhu H."/>
        </authorList>
    </citation>
    <scope>NUCLEOTIDE SEQUENCE [LARGE SCALE GENOMIC DNA]</scope>
    <source>
        <strain evidence="23 24">K2W22B-5</strain>
    </source>
</reference>
<dbReference type="InterPro" id="IPR003594">
    <property type="entry name" value="HATPase_dom"/>
</dbReference>
<evidence type="ECO:0000313" key="23">
    <source>
        <dbReference type="EMBL" id="RJF84339.1"/>
    </source>
</evidence>
<comment type="caution">
    <text evidence="23">The sequence shown here is derived from an EMBL/GenBank/DDBJ whole genome shotgun (WGS) entry which is preliminary data.</text>
</comment>
<dbReference type="CDD" id="cd16922">
    <property type="entry name" value="HATPase_EvgS-ArcB-TorS-like"/>
    <property type="match status" value="1"/>
</dbReference>
<dbReference type="InterPro" id="IPR036890">
    <property type="entry name" value="HATPase_C_sf"/>
</dbReference>
<accession>A0A418W2Y4</accession>
<dbReference type="Gene3D" id="3.30.450.20">
    <property type="entry name" value="PAS domain"/>
    <property type="match status" value="1"/>
</dbReference>
<dbReference type="PROSITE" id="PS50894">
    <property type="entry name" value="HPT"/>
    <property type="match status" value="1"/>
</dbReference>
<dbReference type="SUPFAM" id="SSF55785">
    <property type="entry name" value="PYP-like sensor domain (PAS domain)"/>
    <property type="match status" value="1"/>
</dbReference>
<dbReference type="Gene3D" id="3.40.50.2300">
    <property type="match status" value="2"/>
</dbReference>
<dbReference type="CDD" id="cd17546">
    <property type="entry name" value="REC_hyHK_CKI1_RcsC-like"/>
    <property type="match status" value="2"/>
</dbReference>
<dbReference type="Gene3D" id="3.30.565.10">
    <property type="entry name" value="Histidine kinase-like ATPase, C-terminal domain"/>
    <property type="match status" value="1"/>
</dbReference>
<evidence type="ECO:0000256" key="12">
    <source>
        <dbReference type="ARBA" id="ARBA00023012"/>
    </source>
</evidence>
<evidence type="ECO:0000256" key="17">
    <source>
        <dbReference type="PROSITE-ProRule" id="PRU00169"/>
    </source>
</evidence>
<evidence type="ECO:0000256" key="4">
    <source>
        <dbReference type="ARBA" id="ARBA00022475"/>
    </source>
</evidence>
<keyword evidence="10" id="KW-0067">ATP-binding</keyword>
<feature type="domain" description="PAC" evidence="21">
    <location>
        <begin position="129"/>
        <end position="179"/>
    </location>
</feature>
<evidence type="ECO:0000256" key="1">
    <source>
        <dbReference type="ARBA" id="ARBA00000085"/>
    </source>
</evidence>
<keyword evidence="13" id="KW-0472">Membrane</keyword>
<evidence type="ECO:0000256" key="16">
    <source>
        <dbReference type="PROSITE-ProRule" id="PRU00110"/>
    </source>
</evidence>
<dbReference type="FunFam" id="1.10.287.130:FF:000002">
    <property type="entry name" value="Two-component osmosensing histidine kinase"/>
    <property type="match status" value="1"/>
</dbReference>
<dbReference type="SMART" id="SM00388">
    <property type="entry name" value="HisKA"/>
    <property type="match status" value="1"/>
</dbReference>
<evidence type="ECO:0000256" key="13">
    <source>
        <dbReference type="ARBA" id="ARBA00023136"/>
    </source>
</evidence>
<dbReference type="GO" id="GO:0005524">
    <property type="term" value="F:ATP binding"/>
    <property type="evidence" value="ECO:0007669"/>
    <property type="project" value="UniProtKB-KW"/>
</dbReference>
<evidence type="ECO:0000256" key="3">
    <source>
        <dbReference type="ARBA" id="ARBA00012438"/>
    </source>
</evidence>
<evidence type="ECO:0000259" key="21">
    <source>
        <dbReference type="PROSITE" id="PS50113"/>
    </source>
</evidence>
<dbReference type="Proteomes" id="UP000283458">
    <property type="component" value="Unassembled WGS sequence"/>
</dbReference>
<evidence type="ECO:0000256" key="10">
    <source>
        <dbReference type="ARBA" id="ARBA00022840"/>
    </source>
</evidence>
<feature type="domain" description="HPt" evidence="22">
    <location>
        <begin position="739"/>
        <end position="846"/>
    </location>
</feature>
<dbReference type="SMART" id="SM00448">
    <property type="entry name" value="REC"/>
    <property type="match status" value="2"/>
</dbReference>
<dbReference type="GO" id="GO:0005886">
    <property type="term" value="C:plasma membrane"/>
    <property type="evidence" value="ECO:0007669"/>
    <property type="project" value="UniProtKB-SubCell"/>
</dbReference>
<dbReference type="InterPro" id="IPR005467">
    <property type="entry name" value="His_kinase_dom"/>
</dbReference>
<evidence type="ECO:0000256" key="11">
    <source>
        <dbReference type="ARBA" id="ARBA00022989"/>
    </source>
</evidence>
<dbReference type="InterPro" id="IPR011006">
    <property type="entry name" value="CheY-like_superfamily"/>
</dbReference>
<keyword evidence="12" id="KW-0902">Two-component regulatory system</keyword>
<dbReference type="InterPro" id="IPR013656">
    <property type="entry name" value="PAS_4"/>
</dbReference>
<feature type="region of interest" description="Disordered" evidence="18">
    <location>
        <begin position="16"/>
        <end position="41"/>
    </location>
</feature>
<evidence type="ECO:0000256" key="2">
    <source>
        <dbReference type="ARBA" id="ARBA00004651"/>
    </source>
</evidence>
<comment type="catalytic activity">
    <reaction evidence="1">
        <text>ATP + protein L-histidine = ADP + protein N-phospho-L-histidine.</text>
        <dbReference type="EC" id="2.7.13.3"/>
    </reaction>
</comment>
<evidence type="ECO:0000259" key="20">
    <source>
        <dbReference type="PROSITE" id="PS50110"/>
    </source>
</evidence>
<dbReference type="SUPFAM" id="SSF47384">
    <property type="entry name" value="Homodimeric domain of signal transducing histidine kinase"/>
    <property type="match status" value="1"/>
</dbReference>
<feature type="domain" description="Response regulatory" evidence="20">
    <location>
        <begin position="437"/>
        <end position="559"/>
    </location>
</feature>
<dbReference type="Pfam" id="PF00072">
    <property type="entry name" value="Response_reg"/>
    <property type="match status" value="2"/>
</dbReference>
<dbReference type="Pfam" id="PF01627">
    <property type="entry name" value="Hpt"/>
    <property type="match status" value="1"/>
</dbReference>
<feature type="domain" description="Response regulatory" evidence="20">
    <location>
        <begin position="582"/>
        <end position="700"/>
    </location>
</feature>
<dbReference type="InterPro" id="IPR000700">
    <property type="entry name" value="PAS-assoc_C"/>
</dbReference>
<dbReference type="PRINTS" id="PR00344">
    <property type="entry name" value="BCTRLSENSOR"/>
</dbReference>
<dbReference type="InterPro" id="IPR008207">
    <property type="entry name" value="Sig_transdc_His_kin_Hpt_dom"/>
</dbReference>
<dbReference type="AlphaFoldDB" id="A0A418W2Y4"/>
<dbReference type="SMART" id="SM00387">
    <property type="entry name" value="HATPase_c"/>
    <property type="match status" value="1"/>
</dbReference>
<dbReference type="PANTHER" id="PTHR45339">
    <property type="entry name" value="HYBRID SIGNAL TRANSDUCTION HISTIDINE KINASE J"/>
    <property type="match status" value="1"/>
</dbReference>
<evidence type="ECO:0000259" key="22">
    <source>
        <dbReference type="PROSITE" id="PS50894"/>
    </source>
</evidence>
<keyword evidence="9" id="KW-0418">Kinase</keyword>
<dbReference type="Pfam" id="PF00512">
    <property type="entry name" value="HisKA"/>
    <property type="match status" value="1"/>
</dbReference>
<evidence type="ECO:0000256" key="8">
    <source>
        <dbReference type="ARBA" id="ARBA00022741"/>
    </source>
</evidence>
<dbReference type="InterPro" id="IPR035965">
    <property type="entry name" value="PAS-like_dom_sf"/>
</dbReference>
<dbReference type="PANTHER" id="PTHR45339:SF1">
    <property type="entry name" value="HYBRID SIGNAL TRANSDUCTION HISTIDINE KINASE J"/>
    <property type="match status" value="1"/>
</dbReference>
<dbReference type="Pfam" id="PF02518">
    <property type="entry name" value="HATPase_c"/>
    <property type="match status" value="1"/>
</dbReference>
<dbReference type="Gene3D" id="1.10.287.130">
    <property type="match status" value="1"/>
</dbReference>
<dbReference type="FunFam" id="3.30.565.10:FF:000010">
    <property type="entry name" value="Sensor histidine kinase RcsC"/>
    <property type="match status" value="1"/>
</dbReference>
<dbReference type="InterPro" id="IPR001789">
    <property type="entry name" value="Sig_transdc_resp-reg_receiver"/>
</dbReference>
<organism evidence="23 24">
    <name type="scientific">Azospirillum cavernae</name>
    <dbReference type="NCBI Taxonomy" id="2320860"/>
    <lineage>
        <taxon>Bacteria</taxon>
        <taxon>Pseudomonadati</taxon>
        <taxon>Pseudomonadota</taxon>
        <taxon>Alphaproteobacteria</taxon>
        <taxon>Rhodospirillales</taxon>
        <taxon>Azospirillaceae</taxon>
        <taxon>Azospirillum</taxon>
    </lineage>
</organism>
<feature type="modified residue" description="4-aspartylphosphate" evidence="17">
    <location>
        <position position="491"/>
    </location>
</feature>
<dbReference type="EC" id="2.7.13.3" evidence="3"/>
<evidence type="ECO:0000256" key="7">
    <source>
        <dbReference type="ARBA" id="ARBA00022692"/>
    </source>
</evidence>
<dbReference type="InterPro" id="IPR036641">
    <property type="entry name" value="HPT_dom_sf"/>
</dbReference>
<keyword evidence="7" id="KW-0812">Transmembrane</keyword>
<keyword evidence="4" id="KW-1003">Cell membrane</keyword>
<protein>
    <recommendedName>
        <fullName evidence="15">Sensory/regulatory protein RpfC</fullName>
        <ecNumber evidence="3">2.7.13.3</ecNumber>
    </recommendedName>
</protein>
<feature type="modified residue" description="4-aspartylphosphate" evidence="17">
    <location>
        <position position="633"/>
    </location>
</feature>
<evidence type="ECO:0000256" key="15">
    <source>
        <dbReference type="ARBA" id="ARBA00068150"/>
    </source>
</evidence>
<comment type="subunit">
    <text evidence="14">At low DSF concentrations, interacts with RpfF.</text>
</comment>
<dbReference type="SUPFAM" id="SSF55874">
    <property type="entry name" value="ATPase domain of HSP90 chaperone/DNA topoisomerase II/histidine kinase"/>
    <property type="match status" value="1"/>
</dbReference>
<dbReference type="EMBL" id="QYUL01000001">
    <property type="protein sequence ID" value="RJF84339.1"/>
    <property type="molecule type" value="Genomic_DNA"/>
</dbReference>
<evidence type="ECO:0000256" key="5">
    <source>
        <dbReference type="ARBA" id="ARBA00022553"/>
    </source>
</evidence>
<evidence type="ECO:0000313" key="24">
    <source>
        <dbReference type="Proteomes" id="UP000283458"/>
    </source>
</evidence>
<dbReference type="PROSITE" id="PS50109">
    <property type="entry name" value="HIS_KIN"/>
    <property type="match status" value="1"/>
</dbReference>
<dbReference type="PROSITE" id="PS50113">
    <property type="entry name" value="PAC"/>
    <property type="match status" value="1"/>
</dbReference>
<dbReference type="SUPFAM" id="SSF52172">
    <property type="entry name" value="CheY-like"/>
    <property type="match status" value="2"/>
</dbReference>
<dbReference type="SUPFAM" id="SSF47226">
    <property type="entry name" value="Histidine-containing phosphotransfer domain, HPT domain"/>
    <property type="match status" value="1"/>
</dbReference>